<evidence type="ECO:0000313" key="2">
    <source>
        <dbReference type="EMBL" id="MFC5469364.1"/>
    </source>
</evidence>
<feature type="domain" description="Xylose isomerase-like TIM barrel" evidence="1">
    <location>
        <begin position="48"/>
        <end position="267"/>
    </location>
</feature>
<dbReference type="Pfam" id="PF01261">
    <property type="entry name" value="AP_endonuc_2"/>
    <property type="match status" value="1"/>
</dbReference>
<dbReference type="SUPFAM" id="SSF51658">
    <property type="entry name" value="Xylose isomerase-like"/>
    <property type="match status" value="1"/>
</dbReference>
<dbReference type="RefSeq" id="WP_209750773.1">
    <property type="nucleotide sequence ID" value="NZ_JBHSMH010000033.1"/>
</dbReference>
<gene>
    <name evidence="2" type="ORF">ACFPPD_11585</name>
</gene>
<evidence type="ECO:0000259" key="1">
    <source>
        <dbReference type="Pfam" id="PF01261"/>
    </source>
</evidence>
<protein>
    <submittedName>
        <fullName evidence="2">Sugar phosphate isomerase/epimerase family protein</fullName>
    </submittedName>
</protein>
<sequence length="278" mass="30982">MSYLSVSTWSLHRLLGPLRWTAWDSEAGAHRTNIQDQPQELTLLELPAEAARRGYGAVEICHFHFPSTNGDYLIELRDAFSDVGISFDTLLLDYGDLTTEDEARLSADMRLFREWIDVAARCGARKIRIVAGEASPDDEAAIGRSAVALSKLFAYAEPLGVKVVTENFKPLTSKGTNCLKLLEAARAGRWPLRMITDFGNFSGPSKYEELAMTLPYSLSVHAKAIFDGNGMPDEAEFRLCLDAVRDSGYEGSYVLVYDGPGNMWEGLERVRRIVEDYL</sequence>
<comment type="caution">
    <text evidence="2">The sequence shown here is derived from an EMBL/GenBank/DDBJ whole genome shotgun (WGS) entry which is preliminary data.</text>
</comment>
<dbReference type="PANTHER" id="PTHR12110">
    <property type="entry name" value="HYDROXYPYRUVATE ISOMERASE"/>
    <property type="match status" value="1"/>
</dbReference>
<proteinExistence type="predicted"/>
<accession>A0ABW0LU06</accession>
<organism evidence="2 3">
    <name type="scientific">Cohnella suwonensis</name>
    <dbReference type="NCBI Taxonomy" id="696072"/>
    <lineage>
        <taxon>Bacteria</taxon>
        <taxon>Bacillati</taxon>
        <taxon>Bacillota</taxon>
        <taxon>Bacilli</taxon>
        <taxon>Bacillales</taxon>
        <taxon>Paenibacillaceae</taxon>
        <taxon>Cohnella</taxon>
    </lineage>
</organism>
<dbReference type="Proteomes" id="UP001596105">
    <property type="component" value="Unassembled WGS sequence"/>
</dbReference>
<dbReference type="InterPro" id="IPR036237">
    <property type="entry name" value="Xyl_isomerase-like_sf"/>
</dbReference>
<dbReference type="Gene3D" id="3.20.20.150">
    <property type="entry name" value="Divalent-metal-dependent TIM barrel enzymes"/>
    <property type="match status" value="1"/>
</dbReference>
<evidence type="ECO:0000313" key="3">
    <source>
        <dbReference type="Proteomes" id="UP001596105"/>
    </source>
</evidence>
<keyword evidence="2" id="KW-0413">Isomerase</keyword>
<dbReference type="InterPro" id="IPR050312">
    <property type="entry name" value="IolE/XylAMocC-like"/>
</dbReference>
<dbReference type="PANTHER" id="PTHR12110:SF53">
    <property type="entry name" value="BLR5974 PROTEIN"/>
    <property type="match status" value="1"/>
</dbReference>
<dbReference type="EMBL" id="JBHSMH010000033">
    <property type="protein sequence ID" value="MFC5469364.1"/>
    <property type="molecule type" value="Genomic_DNA"/>
</dbReference>
<reference evidence="3" key="1">
    <citation type="journal article" date="2019" name="Int. J. Syst. Evol. Microbiol.">
        <title>The Global Catalogue of Microorganisms (GCM) 10K type strain sequencing project: providing services to taxonomists for standard genome sequencing and annotation.</title>
        <authorList>
            <consortium name="The Broad Institute Genomics Platform"/>
            <consortium name="The Broad Institute Genome Sequencing Center for Infectious Disease"/>
            <person name="Wu L."/>
            <person name="Ma J."/>
        </authorList>
    </citation>
    <scope>NUCLEOTIDE SEQUENCE [LARGE SCALE GENOMIC DNA]</scope>
    <source>
        <strain evidence="3">CCUG 57113</strain>
    </source>
</reference>
<name>A0ABW0LU06_9BACL</name>
<dbReference type="GO" id="GO:0016853">
    <property type="term" value="F:isomerase activity"/>
    <property type="evidence" value="ECO:0007669"/>
    <property type="project" value="UniProtKB-KW"/>
</dbReference>
<dbReference type="InterPro" id="IPR013022">
    <property type="entry name" value="Xyl_isomerase-like_TIM-brl"/>
</dbReference>
<keyword evidence="3" id="KW-1185">Reference proteome</keyword>